<keyword evidence="3" id="KW-1134">Transmembrane beta strand</keyword>
<evidence type="ECO:0000256" key="5">
    <source>
        <dbReference type="ARBA" id="ARBA00023077"/>
    </source>
</evidence>
<evidence type="ECO:0000256" key="7">
    <source>
        <dbReference type="ARBA" id="ARBA00023237"/>
    </source>
</evidence>
<proteinExistence type="predicted"/>
<dbReference type="Pfam" id="PF00593">
    <property type="entry name" value="TonB_dep_Rec_b-barrel"/>
    <property type="match status" value="1"/>
</dbReference>
<keyword evidence="6" id="KW-0472">Membrane</keyword>
<dbReference type="PATRIC" id="fig|1331060.3.peg.2368"/>
<gene>
    <name evidence="9" type="ORF">RLDS_12450</name>
</gene>
<keyword evidence="2" id="KW-0813">Transport</keyword>
<evidence type="ECO:0000313" key="10">
    <source>
        <dbReference type="Proteomes" id="UP000015531"/>
    </source>
</evidence>
<evidence type="ECO:0000256" key="4">
    <source>
        <dbReference type="ARBA" id="ARBA00022692"/>
    </source>
</evidence>
<protein>
    <recommendedName>
        <fullName evidence="8">TonB-dependent receptor-like beta-barrel domain-containing protein</fullName>
    </recommendedName>
</protein>
<evidence type="ECO:0000256" key="1">
    <source>
        <dbReference type="ARBA" id="ARBA00004571"/>
    </source>
</evidence>
<keyword evidence="7" id="KW-0998">Cell outer membrane</keyword>
<keyword evidence="4" id="KW-0812">Transmembrane</keyword>
<dbReference type="PANTHER" id="PTHR32552">
    <property type="entry name" value="FERRICHROME IRON RECEPTOR-RELATED"/>
    <property type="match status" value="1"/>
</dbReference>
<sequence>MGCSISGVFVKGSAIVAIYGIVEFFPDSVTTLRAGGSYEANDHTFVPYGVPHFDDGSDAGLARSTALAAPWNRADTESVELFGQLERRFGRDWVLKVNGARLHQTNDSKYAYVLGTINPVTHLVGGPSAIESDTVGRNLTVDATLTGAFDLFGRRHEITLGADHSHISSDIPLNFLDGYVPPFDPFTSDLNDLQEPTTSSFGAVAKLRRNQYGVMGALRLHPADGLSLIGGGRFNWLDETLNSQTFFFGELLFEDMIQTKTKGKFVPYGGIVYELSPNYSIYVSYADIYNPQMSMLRQDMTRLPSALDGVNIEAGIKGSWRNGTLNGSLALFRIRQTGGSVQDPSIVSPLPDCCYLEETNRSEGVELELSGKLAAGWWLTAGYTYNKNETVSELASDGLILSSQTPKHLFKLWTSYDLPGALKSWTIGGGIVAKSASYVEGAGCPRFDALGNCAPGENPATPFNVTQKAYAVVDLRVAYEIDAHWSAALSANNIFDKRYYQNIGENSAGYSNAWYGIPRNILLND</sequence>
<dbReference type="Proteomes" id="UP000015531">
    <property type="component" value="Unassembled WGS sequence"/>
</dbReference>
<dbReference type="OrthoDB" id="9760333at2"/>
<dbReference type="AlphaFoldDB" id="T0IZ67"/>
<organism evidence="9 10">
    <name type="scientific">Sphingobium lactosutens DS20</name>
    <dbReference type="NCBI Taxonomy" id="1331060"/>
    <lineage>
        <taxon>Bacteria</taxon>
        <taxon>Pseudomonadati</taxon>
        <taxon>Pseudomonadota</taxon>
        <taxon>Alphaproteobacteria</taxon>
        <taxon>Sphingomonadales</taxon>
        <taxon>Sphingomonadaceae</taxon>
        <taxon>Sphingobium</taxon>
    </lineage>
</organism>
<dbReference type="GO" id="GO:0009279">
    <property type="term" value="C:cell outer membrane"/>
    <property type="evidence" value="ECO:0007669"/>
    <property type="project" value="UniProtKB-SubCell"/>
</dbReference>
<keyword evidence="5" id="KW-0798">TonB box</keyword>
<dbReference type="GO" id="GO:0015344">
    <property type="term" value="F:siderophore uptake transmembrane transporter activity"/>
    <property type="evidence" value="ECO:0007669"/>
    <property type="project" value="TreeGrafter"/>
</dbReference>
<name>T0IZ67_9SPHN</name>
<dbReference type="Gene3D" id="2.40.170.20">
    <property type="entry name" value="TonB-dependent receptor, beta-barrel domain"/>
    <property type="match status" value="1"/>
</dbReference>
<comment type="caution">
    <text evidence="9">The sequence shown here is derived from an EMBL/GenBank/DDBJ whole genome shotgun (WGS) entry which is preliminary data.</text>
</comment>
<comment type="subcellular location">
    <subcellularLocation>
        <location evidence="1">Cell outer membrane</location>
        <topology evidence="1">Multi-pass membrane protein</topology>
    </subcellularLocation>
</comment>
<reference evidence="9 10" key="1">
    <citation type="journal article" date="2013" name="Genome Announc.">
        <title>Draft Genome Sequence of Sphingobium lactosutens Strain DS20T, Isolated from a Hexachlorocyclohexane Dumpsite.</title>
        <authorList>
            <person name="Kumar R."/>
            <person name="Dwivedi V."/>
            <person name="Negi V."/>
            <person name="Khurana J.P."/>
            <person name="Lal R."/>
        </authorList>
    </citation>
    <scope>NUCLEOTIDE SEQUENCE [LARGE SCALE GENOMIC DNA]</scope>
    <source>
        <strain evidence="9 10">DS20</strain>
    </source>
</reference>
<feature type="domain" description="TonB-dependent receptor-like beta-barrel" evidence="8">
    <location>
        <begin position="38"/>
        <end position="494"/>
    </location>
</feature>
<evidence type="ECO:0000313" key="9">
    <source>
        <dbReference type="EMBL" id="EQB14974.1"/>
    </source>
</evidence>
<dbReference type="eggNOG" id="COG4773">
    <property type="taxonomic scope" value="Bacteria"/>
</dbReference>
<dbReference type="SUPFAM" id="SSF56935">
    <property type="entry name" value="Porins"/>
    <property type="match status" value="1"/>
</dbReference>
<dbReference type="PANTHER" id="PTHR32552:SF74">
    <property type="entry name" value="HYDROXAMATE SIDEROPHORE RECEPTOR FHUE"/>
    <property type="match status" value="1"/>
</dbReference>
<evidence type="ECO:0000256" key="2">
    <source>
        <dbReference type="ARBA" id="ARBA00022448"/>
    </source>
</evidence>
<evidence type="ECO:0000256" key="3">
    <source>
        <dbReference type="ARBA" id="ARBA00022452"/>
    </source>
</evidence>
<dbReference type="InterPro" id="IPR036942">
    <property type="entry name" value="Beta-barrel_TonB_sf"/>
</dbReference>
<keyword evidence="10" id="KW-1185">Reference proteome</keyword>
<evidence type="ECO:0000256" key="6">
    <source>
        <dbReference type="ARBA" id="ARBA00023136"/>
    </source>
</evidence>
<dbReference type="EMBL" id="ATDP01000089">
    <property type="protein sequence ID" value="EQB14974.1"/>
    <property type="molecule type" value="Genomic_DNA"/>
</dbReference>
<dbReference type="InterPro" id="IPR000531">
    <property type="entry name" value="Beta-barrel_TonB"/>
</dbReference>
<dbReference type="InterPro" id="IPR039426">
    <property type="entry name" value="TonB-dep_rcpt-like"/>
</dbReference>
<dbReference type="RefSeq" id="WP_021226170.1">
    <property type="nucleotide sequence ID" value="NZ_ATDP01000089.1"/>
</dbReference>
<accession>T0IZ67</accession>
<evidence type="ECO:0000259" key="8">
    <source>
        <dbReference type="Pfam" id="PF00593"/>
    </source>
</evidence>